<dbReference type="InterPro" id="IPR017867">
    <property type="entry name" value="Tyr_phospatase_low_mol_wt"/>
</dbReference>
<dbReference type="InterPro" id="IPR023485">
    <property type="entry name" value="Ptyr_pPase"/>
</dbReference>
<evidence type="ECO:0000313" key="8">
    <source>
        <dbReference type="EMBL" id="CAG80300.1"/>
    </source>
</evidence>
<dbReference type="GO" id="GO:0003993">
    <property type="term" value="F:acid phosphatase activity"/>
    <property type="evidence" value="ECO:0007669"/>
    <property type="project" value="InterPro"/>
</dbReference>
<keyword evidence="5" id="KW-0904">Protein phosphatase</keyword>
<evidence type="ECO:0000313" key="9">
    <source>
        <dbReference type="Proteomes" id="UP000001300"/>
    </source>
</evidence>
<dbReference type="HOGENOM" id="CLU_071415_2_0_1"/>
<organism evidence="8 9">
    <name type="scientific">Yarrowia lipolytica (strain CLIB 122 / E 150)</name>
    <name type="common">Yeast</name>
    <name type="synonym">Candida lipolytica</name>
    <dbReference type="NCBI Taxonomy" id="284591"/>
    <lineage>
        <taxon>Eukaryota</taxon>
        <taxon>Fungi</taxon>
        <taxon>Dikarya</taxon>
        <taxon>Ascomycota</taxon>
        <taxon>Saccharomycotina</taxon>
        <taxon>Dipodascomycetes</taxon>
        <taxon>Dipodascales</taxon>
        <taxon>Dipodascales incertae sedis</taxon>
        <taxon>Yarrowia</taxon>
    </lineage>
</organism>
<dbReference type="SUPFAM" id="SSF52788">
    <property type="entry name" value="Phosphotyrosine protein phosphatases I"/>
    <property type="match status" value="1"/>
</dbReference>
<dbReference type="Gene3D" id="3.40.50.2300">
    <property type="match status" value="1"/>
</dbReference>
<comment type="subcellular location">
    <subcellularLocation>
        <location evidence="1">Cytoplasm</location>
    </subcellularLocation>
</comment>
<dbReference type="InterPro" id="IPR050438">
    <property type="entry name" value="LMW_PTPase"/>
</dbReference>
<name>Q6C3R6_YARLI</name>
<comment type="similarity">
    <text evidence="2">Belongs to the low molecular weight phosphotyrosine protein phosphatase family.</text>
</comment>
<evidence type="ECO:0000256" key="2">
    <source>
        <dbReference type="ARBA" id="ARBA00011063"/>
    </source>
</evidence>
<dbReference type="FunCoup" id="Q6C3R6">
    <property type="interactions" value="606"/>
</dbReference>
<dbReference type="PANTHER" id="PTHR11717">
    <property type="entry name" value="LOW MOLECULAR WEIGHT PROTEIN TYROSINE PHOSPHATASE"/>
    <property type="match status" value="1"/>
</dbReference>
<dbReference type="OrthoDB" id="3388at2759"/>
<dbReference type="STRING" id="284591.Q6C3R6"/>
<evidence type="ECO:0000256" key="3">
    <source>
        <dbReference type="ARBA" id="ARBA00022490"/>
    </source>
</evidence>
<accession>Q6C3R6</accession>
<reference evidence="8 9" key="1">
    <citation type="journal article" date="2004" name="Nature">
        <title>Genome evolution in yeasts.</title>
        <authorList>
            <consortium name="Genolevures"/>
            <person name="Dujon B."/>
            <person name="Sherman D."/>
            <person name="Fischer G."/>
            <person name="Durrens P."/>
            <person name="Casaregola S."/>
            <person name="Lafontaine I."/>
            <person name="de Montigny J."/>
            <person name="Marck C."/>
            <person name="Neuveglise C."/>
            <person name="Talla E."/>
            <person name="Goffard N."/>
            <person name="Frangeul L."/>
            <person name="Aigle M."/>
            <person name="Anthouard V."/>
            <person name="Babour A."/>
            <person name="Barbe V."/>
            <person name="Barnay S."/>
            <person name="Blanchin S."/>
            <person name="Beckerich J.M."/>
            <person name="Beyne E."/>
            <person name="Bleykasten C."/>
            <person name="Boisrame A."/>
            <person name="Boyer J."/>
            <person name="Cattolico L."/>
            <person name="Confanioleri F."/>
            <person name="de Daruvar A."/>
            <person name="Despons L."/>
            <person name="Fabre E."/>
            <person name="Fairhead C."/>
            <person name="Ferry-Dumazet H."/>
            <person name="Groppi A."/>
            <person name="Hantraye F."/>
            <person name="Hennequin C."/>
            <person name="Jauniaux N."/>
            <person name="Joyet P."/>
            <person name="Kachouri R."/>
            <person name="Kerrest A."/>
            <person name="Koszul R."/>
            <person name="Lemaire M."/>
            <person name="Lesur I."/>
            <person name="Ma L."/>
            <person name="Muller H."/>
            <person name="Nicaud J.M."/>
            <person name="Nikolski M."/>
            <person name="Oztas S."/>
            <person name="Ozier-Kalogeropoulos O."/>
            <person name="Pellenz S."/>
            <person name="Potier S."/>
            <person name="Richard G.F."/>
            <person name="Straub M.L."/>
            <person name="Suleau A."/>
            <person name="Swennene D."/>
            <person name="Tekaia F."/>
            <person name="Wesolowski-Louvel M."/>
            <person name="Westhof E."/>
            <person name="Wirth B."/>
            <person name="Zeniou-Meyer M."/>
            <person name="Zivanovic I."/>
            <person name="Bolotin-Fukuhara M."/>
            <person name="Thierry A."/>
            <person name="Bouchier C."/>
            <person name="Caudron B."/>
            <person name="Scarpelli C."/>
            <person name="Gaillardin C."/>
            <person name="Weissenbach J."/>
            <person name="Wincker P."/>
            <person name="Souciet J.L."/>
        </authorList>
    </citation>
    <scope>NUCLEOTIDE SEQUENCE [LARGE SCALE GENOMIC DNA]</scope>
    <source>
        <strain evidence="9">CLIB 122 / E 150</strain>
    </source>
</reference>
<dbReference type="GO" id="GO:0005737">
    <property type="term" value="C:cytoplasm"/>
    <property type="evidence" value="ECO:0007669"/>
    <property type="project" value="UniProtKB-SubCell"/>
</dbReference>
<dbReference type="GO" id="GO:0004726">
    <property type="term" value="F:non-membrane spanning protein tyrosine phosphatase activity"/>
    <property type="evidence" value="ECO:0007669"/>
    <property type="project" value="InterPro"/>
</dbReference>
<feature type="active site" description="Proton donor" evidence="6">
    <location>
        <position position="110"/>
    </location>
</feature>
<dbReference type="GO" id="GO:0004725">
    <property type="term" value="F:protein tyrosine phosphatase activity"/>
    <property type="evidence" value="ECO:0000318"/>
    <property type="project" value="GO_Central"/>
</dbReference>
<dbReference type="VEuPathDB" id="FungiDB:YALI0_E32681g"/>
<evidence type="ECO:0000256" key="5">
    <source>
        <dbReference type="ARBA" id="ARBA00022912"/>
    </source>
</evidence>
<proteinExistence type="inferred from homology"/>
<dbReference type="InterPro" id="IPR002115">
    <property type="entry name" value="Tyr_Pase_low_mol_wt_mml"/>
</dbReference>
<dbReference type="PRINTS" id="PR00719">
    <property type="entry name" value="LMWPTPASE"/>
</dbReference>
<evidence type="ECO:0000256" key="4">
    <source>
        <dbReference type="ARBA" id="ARBA00022801"/>
    </source>
</evidence>
<dbReference type="PRINTS" id="PR00720">
    <property type="entry name" value="MAMMALPTPASE"/>
</dbReference>
<dbReference type="KEGG" id="yli:2911801"/>
<dbReference type="InterPro" id="IPR036196">
    <property type="entry name" value="Ptyr_pPase_sf"/>
</dbReference>
<keyword evidence="4" id="KW-0378">Hydrolase</keyword>
<evidence type="ECO:0000259" key="7">
    <source>
        <dbReference type="SMART" id="SM00226"/>
    </source>
</evidence>
<feature type="domain" description="Phosphotyrosine protein phosphatase I" evidence="7">
    <location>
        <begin position="1"/>
        <end position="136"/>
    </location>
</feature>
<sequence>MAEAVFRETAKRNGKADQFNIIDSCGTSGFHIGDHPDTRTLEVCNRNNVPIKHEGRALSESDFYTFDYIFAMDNSNLANINRLKPKDSKAVVSLIGAHREDMSFPEIVDDPYYGGKSGFQRAYEQLTHFSEVFLKRLDEK</sequence>
<dbReference type="InParanoid" id="Q6C3R6"/>
<keyword evidence="9" id="KW-1185">Reference proteome</keyword>
<dbReference type="Pfam" id="PF01451">
    <property type="entry name" value="LMWPc"/>
    <property type="match status" value="1"/>
</dbReference>
<dbReference type="CDD" id="cd16343">
    <property type="entry name" value="LMWPTP"/>
    <property type="match status" value="1"/>
</dbReference>
<evidence type="ECO:0000256" key="6">
    <source>
        <dbReference type="PIRSR" id="PIRSR617867-1"/>
    </source>
</evidence>
<keyword evidence="3" id="KW-0963">Cytoplasm</keyword>
<dbReference type="PANTHER" id="PTHR11717:SF7">
    <property type="entry name" value="LOW MOLECULAR WEIGHT PHOSPHOTYROSINE PROTEIN PHOSPHATASE"/>
    <property type="match status" value="1"/>
</dbReference>
<dbReference type="OMA" id="VCHGNIC"/>
<dbReference type="FunFam" id="3.40.50.2300:FF:000385">
    <property type="entry name" value="Low molecular weight phosphotyrosine protein phosphatase, putative"/>
    <property type="match status" value="1"/>
</dbReference>
<dbReference type="EMBL" id="CR382131">
    <property type="protein sequence ID" value="CAG80300.1"/>
    <property type="molecule type" value="Genomic_DNA"/>
</dbReference>
<gene>
    <name evidence="8" type="ORF">YALI0_E32681g</name>
</gene>
<dbReference type="AlphaFoldDB" id="Q6C3R6"/>
<protein>
    <submittedName>
        <fullName evidence="8">YALI0E32681p</fullName>
    </submittedName>
</protein>
<evidence type="ECO:0000256" key="1">
    <source>
        <dbReference type="ARBA" id="ARBA00004496"/>
    </source>
</evidence>
<dbReference type="SMART" id="SM00226">
    <property type="entry name" value="LMWPc"/>
    <property type="match status" value="1"/>
</dbReference>
<dbReference type="Proteomes" id="UP000001300">
    <property type="component" value="Chromosome E"/>
</dbReference>